<reference evidence="1" key="1">
    <citation type="submission" date="2023-10" db="EMBL/GenBank/DDBJ databases">
        <title>Genome assemblies of two species of porcelain crab, Petrolisthes cinctipes and Petrolisthes manimaculis (Anomura: Porcellanidae).</title>
        <authorList>
            <person name="Angst P."/>
        </authorList>
    </citation>
    <scope>NUCLEOTIDE SEQUENCE</scope>
    <source>
        <strain evidence="1">PB745_01</strain>
        <tissue evidence="1">Gill</tissue>
    </source>
</reference>
<dbReference type="AlphaFoldDB" id="A0AAE1GM19"/>
<name>A0AAE1GM19_PETCI</name>
<evidence type="ECO:0000313" key="2">
    <source>
        <dbReference type="Proteomes" id="UP001286313"/>
    </source>
</evidence>
<organism evidence="1 2">
    <name type="scientific">Petrolisthes cinctipes</name>
    <name type="common">Flat porcelain crab</name>
    <dbReference type="NCBI Taxonomy" id="88211"/>
    <lineage>
        <taxon>Eukaryota</taxon>
        <taxon>Metazoa</taxon>
        <taxon>Ecdysozoa</taxon>
        <taxon>Arthropoda</taxon>
        <taxon>Crustacea</taxon>
        <taxon>Multicrustacea</taxon>
        <taxon>Malacostraca</taxon>
        <taxon>Eumalacostraca</taxon>
        <taxon>Eucarida</taxon>
        <taxon>Decapoda</taxon>
        <taxon>Pleocyemata</taxon>
        <taxon>Anomura</taxon>
        <taxon>Galatheoidea</taxon>
        <taxon>Porcellanidae</taxon>
        <taxon>Petrolisthes</taxon>
    </lineage>
</organism>
<comment type="caution">
    <text evidence="1">The sequence shown here is derived from an EMBL/GenBank/DDBJ whole genome shotgun (WGS) entry which is preliminary data.</text>
</comment>
<dbReference type="Proteomes" id="UP001286313">
    <property type="component" value="Unassembled WGS sequence"/>
</dbReference>
<proteinExistence type="predicted"/>
<accession>A0AAE1GM19</accession>
<dbReference type="EMBL" id="JAWQEG010000040">
    <property type="protein sequence ID" value="KAK3895454.1"/>
    <property type="molecule type" value="Genomic_DNA"/>
</dbReference>
<gene>
    <name evidence="1" type="ORF">Pcinc_000796</name>
</gene>
<sequence length="95" mass="9904">MNGEAGVSSPGCRCECVGDGVDGCKPGHCDMEDKLLPMQHGPPLHLADGPKGTAGLLQFGANEVAGAARTKLRSMTNCLRDSDSGFIRVNSRVFS</sequence>
<keyword evidence="2" id="KW-1185">Reference proteome</keyword>
<protein>
    <submittedName>
        <fullName evidence="1">Uncharacterized protein</fullName>
    </submittedName>
</protein>
<evidence type="ECO:0000313" key="1">
    <source>
        <dbReference type="EMBL" id="KAK3895454.1"/>
    </source>
</evidence>